<reference evidence="8" key="2">
    <citation type="submission" date="2018-02" db="EMBL/GenBank/DDBJ databases">
        <title>Phenotypic and genomic properties of facultatively anaerobic sulfur-reducing natronoarchaea from hypersaline soda lakes.</title>
        <authorList>
            <person name="Sorokin D.Y."/>
            <person name="Kublanov I.V."/>
            <person name="Roman P."/>
            <person name="Sinninghe Damste J.S."/>
            <person name="Golyshin P.N."/>
            <person name="Rojo D."/>
            <person name="Ciordia S."/>
            <person name="Mena M.D.C."/>
            <person name="Ferrer M."/>
            <person name="Messina E."/>
            <person name="Smedile F."/>
            <person name="La Spada G."/>
            <person name="La Cono V."/>
            <person name="Yakimov M.M."/>
        </authorList>
    </citation>
    <scope>NUCLEOTIDE SEQUENCE [LARGE SCALE GENOMIC DNA]</scope>
    <source>
        <strain evidence="8">AArc-Mg</strain>
    </source>
</reference>
<dbReference type="EMBL" id="CP024047">
    <property type="protein sequence ID" value="AXR77863.1"/>
    <property type="molecule type" value="Genomic_DNA"/>
</dbReference>
<accession>A0A346PRL0</accession>
<gene>
    <name evidence="6" type="ORF">AArc1_1530</name>
    <name evidence="7" type="ORF">AArcMg_2157</name>
</gene>
<organism evidence="6 9">
    <name type="scientific">Natrarchaeobaculum sulfurireducens</name>
    <dbReference type="NCBI Taxonomy" id="2044521"/>
    <lineage>
        <taxon>Archaea</taxon>
        <taxon>Methanobacteriati</taxon>
        <taxon>Methanobacteriota</taxon>
        <taxon>Stenosarchaea group</taxon>
        <taxon>Halobacteria</taxon>
        <taxon>Halobacteriales</taxon>
        <taxon>Natrialbaceae</taxon>
        <taxon>Natrarchaeobaculum</taxon>
    </lineage>
</organism>
<dbReference type="EMBL" id="CP027033">
    <property type="protein sequence ID" value="AXR82155.1"/>
    <property type="molecule type" value="Genomic_DNA"/>
</dbReference>
<dbReference type="PANTHER" id="PTHR15162">
    <property type="entry name" value="ASPARTOACYLASE"/>
    <property type="match status" value="1"/>
</dbReference>
<dbReference type="KEGG" id="nag:AArcMg_2157"/>
<dbReference type="GO" id="GO:0016788">
    <property type="term" value="F:hydrolase activity, acting on ester bonds"/>
    <property type="evidence" value="ECO:0007669"/>
    <property type="project" value="InterPro"/>
</dbReference>
<dbReference type="PANTHER" id="PTHR15162:SF7">
    <property type="entry name" value="SUCCINYLGLUTAMATE DESUCCINYLASE"/>
    <property type="match status" value="1"/>
</dbReference>
<evidence type="ECO:0000313" key="7">
    <source>
        <dbReference type="EMBL" id="AXR82155.1"/>
    </source>
</evidence>
<dbReference type="Pfam" id="PF24827">
    <property type="entry name" value="AstE_AspA_cat"/>
    <property type="match status" value="1"/>
</dbReference>
<name>A0A346PEB8_9EURY</name>
<protein>
    <submittedName>
        <fullName evidence="6">Succinylglutamate desuccinylase</fullName>
    </submittedName>
</protein>
<dbReference type="GO" id="GO:0046872">
    <property type="term" value="F:metal ion binding"/>
    <property type="evidence" value="ECO:0007669"/>
    <property type="project" value="UniProtKB-KW"/>
</dbReference>
<dbReference type="InterPro" id="IPR055438">
    <property type="entry name" value="AstE_AspA_cat"/>
</dbReference>
<evidence type="ECO:0000259" key="5">
    <source>
        <dbReference type="Pfam" id="PF24827"/>
    </source>
</evidence>
<evidence type="ECO:0000313" key="8">
    <source>
        <dbReference type="Proteomes" id="UP000258613"/>
    </source>
</evidence>
<evidence type="ECO:0000256" key="1">
    <source>
        <dbReference type="ARBA" id="ARBA00001947"/>
    </source>
</evidence>
<accession>A0A346PEB8</accession>
<dbReference type="Proteomes" id="UP000258613">
    <property type="component" value="Chromosome"/>
</dbReference>
<reference evidence="6" key="3">
    <citation type="journal article" date="2019" name="Int. J. Syst. Evol. Microbiol.">
        <title>Natronolimnobius sulfurireducens sp. nov. and Halalkaliarchaeum desulfuricum gen. nov., sp. nov., the first sulfur-respiring alkaliphilic haloarchaea from hypersaline alkaline lakes.</title>
        <authorList>
            <person name="Sorokin D.Y."/>
            <person name="Yakimov M."/>
            <person name="Messina E."/>
            <person name="Merkel A.Y."/>
            <person name="Bale N.J."/>
            <person name="Sinninghe Damste J.S."/>
        </authorList>
    </citation>
    <scope>NUCLEOTIDE SEQUENCE</scope>
    <source>
        <strain evidence="7">AArc-Mg</strain>
        <strain evidence="6">AArc1</strain>
    </source>
</reference>
<dbReference type="KEGG" id="nan:AArc1_1530"/>
<dbReference type="AlphaFoldDB" id="A0A346PEB8"/>
<evidence type="ECO:0000313" key="9">
    <source>
        <dbReference type="Proteomes" id="UP000258707"/>
    </source>
</evidence>
<reference evidence="9" key="1">
    <citation type="submission" date="2017-10" db="EMBL/GenBank/DDBJ databases">
        <title>Phenotypic and genomic properties of facultatively anaerobic sulfur-reducing natronoarchaea from hypersaline soda lakes.</title>
        <authorList>
            <person name="Sorokin D.Y."/>
            <person name="Kublanov I.V."/>
            <person name="Roman P."/>
            <person name="Sinninghe Damste J.S."/>
            <person name="Golyshin P.N."/>
            <person name="Rojo D."/>
            <person name="Ciordia S."/>
            <person name="Mena Md.C."/>
            <person name="Ferrer M."/>
            <person name="Messina E."/>
            <person name="Smedile F."/>
            <person name="La Spada G."/>
            <person name="La Cono V."/>
            <person name="Yakimov M.M."/>
        </authorList>
    </citation>
    <scope>NUCLEOTIDE SEQUENCE [LARGE SCALE GENOMIC DNA]</scope>
    <source>
        <strain evidence="9">AArc1</strain>
    </source>
</reference>
<evidence type="ECO:0000256" key="3">
    <source>
        <dbReference type="ARBA" id="ARBA00022801"/>
    </source>
</evidence>
<keyword evidence="8" id="KW-1185">Reference proteome</keyword>
<dbReference type="SUPFAM" id="SSF53187">
    <property type="entry name" value="Zn-dependent exopeptidases"/>
    <property type="match status" value="1"/>
</dbReference>
<proteinExistence type="predicted"/>
<dbReference type="GO" id="GO:0005829">
    <property type="term" value="C:cytosol"/>
    <property type="evidence" value="ECO:0007669"/>
    <property type="project" value="TreeGrafter"/>
</dbReference>
<keyword evidence="4" id="KW-0862">Zinc</keyword>
<dbReference type="Proteomes" id="UP000258707">
    <property type="component" value="Chromosome"/>
</dbReference>
<dbReference type="InterPro" id="IPR050178">
    <property type="entry name" value="AspA/AstE_fam"/>
</dbReference>
<keyword evidence="2" id="KW-0479">Metal-binding</keyword>
<sequence length="316" mass="34512">MVPAHPQNGSCLSRKIVPVVRATEPNVSIFGVEECSDKTEFHLNAETNTELMRVAQLGSGTPEIAVVAGVHGDEPCGVRAVERLLDEQPQVRRPVKFVIANEAALERRVRFVDEDLNRTFPGDPNAKTHEGRLAHELAAELEDCLTFSMHSTQSHSEPFAIVNGVSETVRELVPQLPVTAMVETSEFAEGRLFSTIETLEVECGLQGSEAAAQNADRLTRAFLTAVGALPGDTMPRELPVYRLTEVIDKHEADTYEVFAENFTEVDAGETFAAADGEMQVAKESFYPVLMSPYGYRNVFGYAAEKIDVLAAQSAAD</sequence>
<feature type="domain" description="Succinylglutamate desuccinylase/Aspartoacylase catalytic" evidence="5">
    <location>
        <begin position="62"/>
        <end position="157"/>
    </location>
</feature>
<evidence type="ECO:0000313" key="6">
    <source>
        <dbReference type="EMBL" id="AXR77863.1"/>
    </source>
</evidence>
<keyword evidence="3" id="KW-0378">Hydrolase</keyword>
<evidence type="ECO:0000256" key="4">
    <source>
        <dbReference type="ARBA" id="ARBA00022833"/>
    </source>
</evidence>
<dbReference type="Gene3D" id="3.40.630.10">
    <property type="entry name" value="Zn peptidases"/>
    <property type="match status" value="1"/>
</dbReference>
<comment type="cofactor">
    <cofactor evidence="1">
        <name>Zn(2+)</name>
        <dbReference type="ChEBI" id="CHEBI:29105"/>
    </cofactor>
</comment>
<evidence type="ECO:0000256" key="2">
    <source>
        <dbReference type="ARBA" id="ARBA00022723"/>
    </source>
</evidence>